<feature type="compositionally biased region" description="Basic and acidic residues" evidence="1">
    <location>
        <begin position="271"/>
        <end position="284"/>
    </location>
</feature>
<feature type="compositionally biased region" description="Acidic residues" evidence="1">
    <location>
        <begin position="14"/>
        <end position="34"/>
    </location>
</feature>
<evidence type="ECO:0000313" key="2">
    <source>
        <dbReference type="EMBL" id="JAD88709.1"/>
    </source>
</evidence>
<feature type="region of interest" description="Disordered" evidence="1">
    <location>
        <begin position="57"/>
        <end position="106"/>
    </location>
</feature>
<dbReference type="AlphaFoldDB" id="A0A0A9DJH2"/>
<evidence type="ECO:0000256" key="1">
    <source>
        <dbReference type="SAM" id="MobiDB-lite"/>
    </source>
</evidence>
<accession>A0A0A9DJH2</accession>
<name>A0A0A9DJH2_ARUDO</name>
<reference evidence="2" key="2">
    <citation type="journal article" date="2015" name="Data Brief">
        <title>Shoot transcriptome of the giant reed, Arundo donax.</title>
        <authorList>
            <person name="Barrero R.A."/>
            <person name="Guerrero F.D."/>
            <person name="Moolhuijzen P."/>
            <person name="Goolsby J.A."/>
            <person name="Tidwell J."/>
            <person name="Bellgard S.E."/>
            <person name="Bellgard M.I."/>
        </authorList>
    </citation>
    <scope>NUCLEOTIDE SEQUENCE</scope>
    <source>
        <tissue evidence="2">Shoot tissue taken approximately 20 cm above the soil surface</tissue>
    </source>
</reference>
<sequence>MCSSSFGCSWPGGELEDLADDLEPCGDLPDEEQDVDRVERDVQAPRRLVPLLHRRHQRCRARPQHRDGRPGEEVGAREELPGAEPGVESAADGLEHAEPQQDGTRVEMPVPERSLEQLLPLLGEFVNPDLDRRLGGRRRRWGVSGADRGGCGGGGLELLLEVVDLVLDGAHPAPLPAEVARPERVGEEAPHDERVQQRQAPALEDPELAPGRQRVRRQSQHQRHHRRRRRRSAQRRKRSGLLRQLRLPGLAAVLGGAGGGGAGDDGEEAGPDGRERRGHGSDAG</sequence>
<reference evidence="2" key="1">
    <citation type="submission" date="2014-09" db="EMBL/GenBank/DDBJ databases">
        <authorList>
            <person name="Magalhaes I.L.F."/>
            <person name="Oliveira U."/>
            <person name="Santos F.R."/>
            <person name="Vidigal T.H.D.A."/>
            <person name="Brescovit A.D."/>
            <person name="Santos A.J."/>
        </authorList>
    </citation>
    <scope>NUCLEOTIDE SEQUENCE</scope>
    <source>
        <tissue evidence="2">Shoot tissue taken approximately 20 cm above the soil surface</tissue>
    </source>
</reference>
<feature type="compositionally biased region" description="Basic and acidic residues" evidence="1">
    <location>
        <begin position="64"/>
        <end position="80"/>
    </location>
</feature>
<proteinExistence type="predicted"/>
<dbReference type="EMBL" id="GBRH01209186">
    <property type="protein sequence ID" value="JAD88709.1"/>
    <property type="molecule type" value="Transcribed_RNA"/>
</dbReference>
<feature type="compositionally biased region" description="Basic and acidic residues" evidence="1">
    <location>
        <begin position="180"/>
        <end position="196"/>
    </location>
</feature>
<organism evidence="2">
    <name type="scientific">Arundo donax</name>
    <name type="common">Giant reed</name>
    <name type="synonym">Donax arundinaceus</name>
    <dbReference type="NCBI Taxonomy" id="35708"/>
    <lineage>
        <taxon>Eukaryota</taxon>
        <taxon>Viridiplantae</taxon>
        <taxon>Streptophyta</taxon>
        <taxon>Embryophyta</taxon>
        <taxon>Tracheophyta</taxon>
        <taxon>Spermatophyta</taxon>
        <taxon>Magnoliopsida</taxon>
        <taxon>Liliopsida</taxon>
        <taxon>Poales</taxon>
        <taxon>Poaceae</taxon>
        <taxon>PACMAD clade</taxon>
        <taxon>Arundinoideae</taxon>
        <taxon>Arundineae</taxon>
        <taxon>Arundo</taxon>
    </lineage>
</organism>
<feature type="region of interest" description="Disordered" evidence="1">
    <location>
        <begin position="177"/>
        <end position="284"/>
    </location>
</feature>
<protein>
    <submittedName>
        <fullName evidence="2">Uncharacterized protein</fullName>
    </submittedName>
</protein>
<feature type="compositionally biased region" description="Basic residues" evidence="1">
    <location>
        <begin position="213"/>
        <end position="240"/>
    </location>
</feature>
<feature type="region of interest" description="Disordered" evidence="1">
    <location>
        <begin position="1"/>
        <end position="43"/>
    </location>
</feature>